<dbReference type="EMBL" id="CP002292">
    <property type="protein sequence ID" value="ADP71731.1"/>
    <property type="molecule type" value="Genomic_DNA"/>
</dbReference>
<evidence type="ECO:0000259" key="15">
    <source>
        <dbReference type="Pfam" id="PF07715"/>
    </source>
</evidence>
<evidence type="ECO:0000256" key="5">
    <source>
        <dbReference type="ARBA" id="ARBA00022692"/>
    </source>
</evidence>
<dbReference type="Gene3D" id="2.170.130.10">
    <property type="entry name" value="TonB-dependent receptor, plug domain"/>
    <property type="match status" value="1"/>
</dbReference>
<dbReference type="GO" id="GO:0015232">
    <property type="term" value="F:heme transmembrane transporter activity"/>
    <property type="evidence" value="ECO:0007669"/>
    <property type="project" value="InterPro"/>
</dbReference>
<keyword evidence="4 11" id="KW-1134">Transmembrane beta strand</keyword>
<evidence type="ECO:0000256" key="6">
    <source>
        <dbReference type="ARBA" id="ARBA00022729"/>
    </source>
</evidence>
<dbReference type="PANTHER" id="PTHR30069:SF41">
    <property type="entry name" value="HEME_HEMOPEXIN UTILIZATION PROTEIN C"/>
    <property type="match status" value="1"/>
</dbReference>
<dbReference type="Pfam" id="PF00593">
    <property type="entry name" value="TonB_dep_Rec_b-barrel"/>
    <property type="match status" value="1"/>
</dbReference>
<evidence type="ECO:0000256" key="10">
    <source>
        <dbReference type="ARBA" id="ARBA00023237"/>
    </source>
</evidence>
<evidence type="ECO:0000256" key="3">
    <source>
        <dbReference type="ARBA" id="ARBA00022448"/>
    </source>
</evidence>
<dbReference type="PANTHER" id="PTHR30069">
    <property type="entry name" value="TONB-DEPENDENT OUTER MEMBRANE RECEPTOR"/>
    <property type="match status" value="1"/>
</dbReference>
<evidence type="ECO:0000256" key="11">
    <source>
        <dbReference type="PROSITE-ProRule" id="PRU01360"/>
    </source>
</evidence>
<reference evidence="17" key="1">
    <citation type="journal article" date="2011" name="J. Bacteriol.">
        <title>Genome sequences of eight morphologically diverse alphaproteobacteria.</title>
        <authorList>
            <consortium name="US DOE Joint Genome Institute"/>
            <person name="Brown P.J."/>
            <person name="Kysela D.T."/>
            <person name="Buechlein A."/>
            <person name="Hemmerich C."/>
            <person name="Brun Y.V."/>
        </authorList>
    </citation>
    <scope>NUCLEOTIDE SEQUENCE [LARGE SCALE GENOMIC DNA]</scope>
    <source>
        <strain evidence="17">ATCC 17100 / ATH 3.1.1 / DSM 162 / LMG 4299</strain>
    </source>
</reference>
<dbReference type="GO" id="GO:0009279">
    <property type="term" value="C:cell outer membrane"/>
    <property type="evidence" value="ECO:0007669"/>
    <property type="project" value="UniProtKB-SubCell"/>
</dbReference>
<dbReference type="InterPro" id="IPR037066">
    <property type="entry name" value="Plug_dom_sf"/>
</dbReference>
<dbReference type="AlphaFoldDB" id="E3I666"/>
<evidence type="ECO:0000256" key="9">
    <source>
        <dbReference type="ARBA" id="ARBA00023170"/>
    </source>
</evidence>
<comment type="similarity">
    <text evidence="2 11 12">Belongs to the TonB-dependent receptor family.</text>
</comment>
<dbReference type="GO" id="GO:0044718">
    <property type="term" value="P:siderophore transmembrane transport"/>
    <property type="evidence" value="ECO:0007669"/>
    <property type="project" value="TreeGrafter"/>
</dbReference>
<dbReference type="InterPro" id="IPR012910">
    <property type="entry name" value="Plug_dom"/>
</dbReference>
<evidence type="ECO:0000313" key="16">
    <source>
        <dbReference type="EMBL" id="ADP71731.1"/>
    </source>
</evidence>
<dbReference type="PROSITE" id="PS52016">
    <property type="entry name" value="TONB_DEPENDENT_REC_3"/>
    <property type="match status" value="1"/>
</dbReference>
<feature type="domain" description="TonB-dependent receptor plug" evidence="15">
    <location>
        <begin position="53"/>
        <end position="155"/>
    </location>
</feature>
<dbReference type="HOGENOM" id="CLU_008287_19_3_5"/>
<sequence>MTWGSRAAYAAAVALSASTLLSASAFSQDEAGQRVQLDEISIFATLNPIATFDYPGQVDIVDRDQIQTEQASTVAETLKNVPGVFVNGGARMSGQTPNIRGFDGEDVLILLDGVPQTFQSGHDGRLFVDPDLLKRVEVVKGPNSSLYGSGALGGVIAMTTVDASDFLDAGETAGARVKVGFQTADGQPILTTTGFARTEDGKFETLGSFTYRRMGSIELGNGDDLSNKDNIKSALAKGTAQVTPDLKATATWVHFADDGVTPANPQSNGEVSSSNALVKRGILSDTVSGKLSYTPEGSQWFNGNFLAYWAQNKVTENYYNSTRYQTRDVETVGVKADNRSWFELADWQTKVTFTYGVDYHKDKQKGADSLPVGYQYGNTISSIPSAEADYTGSFVQAEIKVLRPASLPGELTLTPSARFDAFSMEASGEEDFSDEAFSPKIAAAYKPVPWFLLFGNYGSAFRAPDYNELYAMGNHFCMGPFCNTFVPNPDLKPQTAETGEVGAGFEFTDVAAKGDAVKLKGSYWHMDARDYINQEIVGAGVGGNSDMGCFTGQGGCYTRFFNTDHAILSGAEIALTYDSARFFGGVSWATMTGRDADTDEYVGALQPDKVILTAGVKLPEYWTRVGTRFTFADEFTKGATRDAYNLVDLFAVIEPTEGPFKGLRVDLGIDNVTDEAYELVAADVYEKGINFKGAVSWTVKW</sequence>
<keyword evidence="10 11" id="KW-0998">Cell outer membrane</keyword>
<name>E3I666_RHOVT</name>
<accession>E3I666</accession>
<keyword evidence="17" id="KW-1185">Reference proteome</keyword>
<dbReference type="GO" id="GO:0015344">
    <property type="term" value="F:siderophore uptake transmembrane transporter activity"/>
    <property type="evidence" value="ECO:0007669"/>
    <property type="project" value="TreeGrafter"/>
</dbReference>
<dbReference type="InterPro" id="IPR010949">
    <property type="entry name" value="TonB_Hb/transfer/lactofer_rcpt"/>
</dbReference>
<keyword evidence="7 12" id="KW-0798">TonB box</keyword>
<dbReference type="STRING" id="648757.Rvan_2516"/>
<feature type="domain" description="TonB-dependent receptor-like beta-barrel" evidence="14">
    <location>
        <begin position="246"/>
        <end position="672"/>
    </location>
</feature>
<evidence type="ECO:0000256" key="12">
    <source>
        <dbReference type="RuleBase" id="RU003357"/>
    </source>
</evidence>
<keyword evidence="3 11" id="KW-0813">Transport</keyword>
<evidence type="ECO:0000256" key="2">
    <source>
        <dbReference type="ARBA" id="ARBA00009810"/>
    </source>
</evidence>
<dbReference type="InterPro" id="IPR036942">
    <property type="entry name" value="Beta-barrel_TonB_sf"/>
</dbReference>
<keyword evidence="9 16" id="KW-0675">Receptor</keyword>
<evidence type="ECO:0000256" key="4">
    <source>
        <dbReference type="ARBA" id="ARBA00022452"/>
    </source>
</evidence>
<evidence type="ECO:0000256" key="8">
    <source>
        <dbReference type="ARBA" id="ARBA00023136"/>
    </source>
</evidence>
<organism evidence="16 17">
    <name type="scientific">Rhodomicrobium vannielii (strain ATCC 17100 / DSM 162 / LMG 4299 / NCIMB 10020 / ATH 3.1.1)</name>
    <dbReference type="NCBI Taxonomy" id="648757"/>
    <lineage>
        <taxon>Bacteria</taxon>
        <taxon>Pseudomonadati</taxon>
        <taxon>Pseudomonadota</taxon>
        <taxon>Alphaproteobacteria</taxon>
        <taxon>Hyphomicrobiales</taxon>
        <taxon>Hyphomicrobiaceae</taxon>
        <taxon>Rhodomicrobium</taxon>
    </lineage>
</organism>
<dbReference type="CDD" id="cd01347">
    <property type="entry name" value="ligand_gated_channel"/>
    <property type="match status" value="1"/>
</dbReference>
<dbReference type="Pfam" id="PF07715">
    <property type="entry name" value="Plug"/>
    <property type="match status" value="1"/>
</dbReference>
<dbReference type="eggNOG" id="COG4771">
    <property type="taxonomic scope" value="Bacteria"/>
</dbReference>
<dbReference type="SUPFAM" id="SSF56935">
    <property type="entry name" value="Porins"/>
    <property type="match status" value="1"/>
</dbReference>
<comment type="subcellular location">
    <subcellularLocation>
        <location evidence="1 11">Cell outer membrane</location>
        <topology evidence="1 11">Multi-pass membrane protein</topology>
    </subcellularLocation>
</comment>
<feature type="signal peptide" evidence="13">
    <location>
        <begin position="1"/>
        <end position="27"/>
    </location>
</feature>
<dbReference type="InterPro" id="IPR039426">
    <property type="entry name" value="TonB-dep_rcpt-like"/>
</dbReference>
<feature type="chain" id="PRO_5003171870" evidence="13">
    <location>
        <begin position="28"/>
        <end position="701"/>
    </location>
</feature>
<dbReference type="Gene3D" id="2.40.170.20">
    <property type="entry name" value="TonB-dependent receptor, beta-barrel domain"/>
    <property type="match status" value="1"/>
</dbReference>
<proteinExistence type="inferred from homology"/>
<dbReference type="InterPro" id="IPR000531">
    <property type="entry name" value="Beta-barrel_TonB"/>
</dbReference>
<evidence type="ECO:0000256" key="13">
    <source>
        <dbReference type="SAM" id="SignalP"/>
    </source>
</evidence>
<evidence type="ECO:0000313" key="17">
    <source>
        <dbReference type="Proteomes" id="UP000001399"/>
    </source>
</evidence>
<dbReference type="RefSeq" id="WP_013420109.1">
    <property type="nucleotide sequence ID" value="NC_014664.1"/>
</dbReference>
<dbReference type="NCBIfam" id="TIGR01786">
    <property type="entry name" value="TonB-hemlactrns"/>
    <property type="match status" value="1"/>
</dbReference>
<keyword evidence="5 11" id="KW-0812">Transmembrane</keyword>
<keyword evidence="6 13" id="KW-0732">Signal</keyword>
<dbReference type="InterPro" id="IPR011276">
    <property type="entry name" value="TonB_haem/Hb_rcpt"/>
</dbReference>
<dbReference type="KEGG" id="rva:Rvan_2516"/>
<keyword evidence="8 11" id="KW-0472">Membrane</keyword>
<evidence type="ECO:0000256" key="1">
    <source>
        <dbReference type="ARBA" id="ARBA00004571"/>
    </source>
</evidence>
<evidence type="ECO:0000256" key="7">
    <source>
        <dbReference type="ARBA" id="ARBA00023077"/>
    </source>
</evidence>
<gene>
    <name evidence="16" type="ordered locus">Rvan_2516</name>
</gene>
<protein>
    <submittedName>
        <fullName evidence="16">TonB-dependent heme/hemoglobin receptor family protein</fullName>
    </submittedName>
</protein>
<evidence type="ECO:0000259" key="14">
    <source>
        <dbReference type="Pfam" id="PF00593"/>
    </source>
</evidence>
<dbReference type="Proteomes" id="UP000001399">
    <property type="component" value="Chromosome"/>
</dbReference>
<dbReference type="OrthoDB" id="9760333at2"/>
<dbReference type="NCBIfam" id="TIGR01785">
    <property type="entry name" value="TonB-hemin"/>
    <property type="match status" value="1"/>
</dbReference>